<gene>
    <name evidence="1" type="ORF">CLV57_1551</name>
</gene>
<dbReference type="AlphaFoldDB" id="A0A2H9VUQ7"/>
<keyword evidence="2" id="KW-1185">Reference proteome</keyword>
<organism evidence="1 2">
    <name type="scientific">Mucilaginibacter auburnensis</name>
    <dbReference type="NCBI Taxonomy" id="1457233"/>
    <lineage>
        <taxon>Bacteria</taxon>
        <taxon>Pseudomonadati</taxon>
        <taxon>Bacteroidota</taxon>
        <taxon>Sphingobacteriia</taxon>
        <taxon>Sphingobacteriales</taxon>
        <taxon>Sphingobacteriaceae</taxon>
        <taxon>Mucilaginibacter</taxon>
    </lineage>
</organism>
<dbReference type="OrthoDB" id="9810154at2"/>
<dbReference type="RefSeq" id="WP_100340728.1">
    <property type="nucleotide sequence ID" value="NZ_PGFJ01000001.1"/>
</dbReference>
<reference evidence="1 2" key="1">
    <citation type="submission" date="2017-11" db="EMBL/GenBank/DDBJ databases">
        <title>Genomic Encyclopedia of Archaeal and Bacterial Type Strains, Phase II (KMG-II): From Individual Species to Whole Genera.</title>
        <authorList>
            <person name="Goeker M."/>
        </authorList>
    </citation>
    <scope>NUCLEOTIDE SEQUENCE [LARGE SCALE GENOMIC DNA]</scope>
    <source>
        <strain evidence="1 2">DSM 28175</strain>
    </source>
</reference>
<dbReference type="PANTHER" id="PTHR47623:SF1">
    <property type="entry name" value="OS09G0287300 PROTEIN"/>
    <property type="match status" value="1"/>
</dbReference>
<evidence type="ECO:0000313" key="1">
    <source>
        <dbReference type="EMBL" id="PJJ84538.1"/>
    </source>
</evidence>
<dbReference type="SUPFAM" id="SSF53254">
    <property type="entry name" value="Phosphoglycerate mutase-like"/>
    <property type="match status" value="1"/>
</dbReference>
<dbReference type="InterPro" id="IPR013078">
    <property type="entry name" value="His_Pase_superF_clade-1"/>
</dbReference>
<dbReference type="PANTHER" id="PTHR47623">
    <property type="entry name" value="OS09G0287300 PROTEIN"/>
    <property type="match status" value="1"/>
</dbReference>
<accession>A0A2H9VUQ7</accession>
<dbReference type="Proteomes" id="UP000242687">
    <property type="component" value="Unassembled WGS sequence"/>
</dbReference>
<dbReference type="EMBL" id="PGFJ01000001">
    <property type="protein sequence ID" value="PJJ84538.1"/>
    <property type="molecule type" value="Genomic_DNA"/>
</dbReference>
<evidence type="ECO:0000313" key="2">
    <source>
        <dbReference type="Proteomes" id="UP000242687"/>
    </source>
</evidence>
<comment type="caution">
    <text evidence="1">The sequence shown here is derived from an EMBL/GenBank/DDBJ whole genome shotgun (WGS) entry which is preliminary data.</text>
</comment>
<dbReference type="CDD" id="cd07067">
    <property type="entry name" value="HP_PGM_like"/>
    <property type="match status" value="1"/>
</dbReference>
<dbReference type="Pfam" id="PF00300">
    <property type="entry name" value="His_Phos_1"/>
    <property type="match status" value="1"/>
</dbReference>
<protein>
    <submittedName>
        <fullName evidence="1">Phosphohistidine phosphatase</fullName>
    </submittedName>
</protein>
<dbReference type="InterPro" id="IPR029033">
    <property type="entry name" value="His_PPase_superfam"/>
</dbReference>
<sequence>MKKLIIIRHAKATHETGYEDFERPLTQRGLHDAAVVAGRLKETEHVPQMLVSSPALRTISTAHIFSQHLDLSAAGEIKAIYEADVDDLYEVVTQLPDEVDCIGLVGHNPALGQLLYYFSGAAHDVPTCAVAVIEFDTNIWEAVTANSGQLVYYDYPKNI</sequence>
<name>A0A2H9VUQ7_9SPHI</name>
<dbReference type="SMART" id="SM00855">
    <property type="entry name" value="PGAM"/>
    <property type="match status" value="1"/>
</dbReference>
<dbReference type="Gene3D" id="3.40.50.1240">
    <property type="entry name" value="Phosphoglycerate mutase-like"/>
    <property type="match status" value="1"/>
</dbReference>
<proteinExistence type="predicted"/>